<name>A0A1C7MMF8_GRIFR</name>
<keyword evidence="11" id="KW-1185">Reference proteome</keyword>
<keyword evidence="8" id="KW-0472">Membrane</keyword>
<evidence type="ECO:0000256" key="3">
    <source>
        <dbReference type="ARBA" id="ARBA00022777"/>
    </source>
</evidence>
<proteinExistence type="inferred from homology"/>
<dbReference type="GO" id="GO:0005524">
    <property type="term" value="F:ATP binding"/>
    <property type="evidence" value="ECO:0007669"/>
    <property type="project" value="UniProtKB-KW"/>
</dbReference>
<dbReference type="SUPFAM" id="SSF56112">
    <property type="entry name" value="Protein kinase-like (PK-like)"/>
    <property type="match status" value="1"/>
</dbReference>
<feature type="region of interest" description="Disordered" evidence="7">
    <location>
        <begin position="76"/>
        <end position="97"/>
    </location>
</feature>
<protein>
    <recommendedName>
        <fullName evidence="6">mitogen-activated protein kinase kinase</fullName>
        <ecNumber evidence="6">2.7.12.2</ecNumber>
    </recommendedName>
</protein>
<feature type="region of interest" description="Disordered" evidence="7">
    <location>
        <begin position="154"/>
        <end position="173"/>
    </location>
</feature>
<comment type="similarity">
    <text evidence="5">Belongs to the protein kinase superfamily. STE Ser/Thr protein kinase family. MAP kinase kinase subfamily.</text>
</comment>
<dbReference type="AlphaFoldDB" id="A0A1C7MMF8"/>
<keyword evidence="1" id="KW-0808">Transferase</keyword>
<dbReference type="PANTHER" id="PTHR48013">
    <property type="entry name" value="DUAL SPECIFICITY MITOGEN-ACTIVATED PROTEIN KINASE KINASE 5-RELATED"/>
    <property type="match status" value="1"/>
</dbReference>
<dbReference type="PANTHER" id="PTHR48013:SF7">
    <property type="entry name" value="SERINE_THREONINE-PROTEIN KINASE SBK2"/>
    <property type="match status" value="1"/>
</dbReference>
<dbReference type="EMBL" id="LUGG01000002">
    <property type="protein sequence ID" value="OBZ78060.1"/>
    <property type="molecule type" value="Genomic_DNA"/>
</dbReference>
<evidence type="ECO:0000256" key="2">
    <source>
        <dbReference type="ARBA" id="ARBA00022741"/>
    </source>
</evidence>
<dbReference type="Gene3D" id="1.10.510.10">
    <property type="entry name" value="Transferase(Phosphotransferase) domain 1"/>
    <property type="match status" value="1"/>
</dbReference>
<evidence type="ECO:0000256" key="7">
    <source>
        <dbReference type="SAM" id="MobiDB-lite"/>
    </source>
</evidence>
<keyword evidence="3 10" id="KW-0418">Kinase</keyword>
<reference evidence="10 11" key="1">
    <citation type="submission" date="2016-03" db="EMBL/GenBank/DDBJ databases">
        <title>Whole genome sequencing of Grifola frondosa 9006-11.</title>
        <authorList>
            <person name="Min B."/>
            <person name="Park H."/>
            <person name="Kim J.-G."/>
            <person name="Cho H."/>
            <person name="Oh Y.-L."/>
            <person name="Kong W.-S."/>
            <person name="Choi I.-G."/>
        </authorList>
    </citation>
    <scope>NUCLEOTIDE SEQUENCE [LARGE SCALE GENOMIC DNA]</scope>
    <source>
        <strain evidence="10 11">9006-11</strain>
    </source>
</reference>
<dbReference type="GO" id="GO:0004708">
    <property type="term" value="F:MAP kinase kinase activity"/>
    <property type="evidence" value="ECO:0007669"/>
    <property type="project" value="UniProtKB-EC"/>
</dbReference>
<keyword evidence="2" id="KW-0547">Nucleotide-binding</keyword>
<evidence type="ECO:0000259" key="9">
    <source>
        <dbReference type="PROSITE" id="PS50011"/>
    </source>
</evidence>
<dbReference type="Proteomes" id="UP000092993">
    <property type="component" value="Unassembled WGS sequence"/>
</dbReference>
<sequence>MNSPRAMLSDFGTSQDMLNSRMRTGNTGTLEYAAPESLPSPSTGLLLQVDSKADMWSLGMILHKLLFFRLPYRHASDSDDGTSGRRDQKEVSDQLEREVASYPGFKSSPLLYTTFTSRRLPRAYLFLLETLLNIKPSSRPSSERVLNVIREGRLDPLPEDPTQSSTSGNSLVPIQRRHSFDAGHEESTPDVVAGDHDAHISEQGELELDGDSALLREKRTEGTPFLRLPAPSSPALVWEQAVNVYGRQIHMKISRVLWTRTIKSCVLVAKVLSLSRVCPDTRPHALVSGAILILAIMDTWFDGFTTTLILGLIHVVLLRLACWSLAT</sequence>
<keyword evidence="8" id="KW-0812">Transmembrane</keyword>
<dbReference type="InterPro" id="IPR011009">
    <property type="entry name" value="Kinase-like_dom_sf"/>
</dbReference>
<keyword evidence="8" id="KW-1133">Transmembrane helix</keyword>
<keyword evidence="4" id="KW-0067">ATP-binding</keyword>
<dbReference type="PROSITE" id="PS50011">
    <property type="entry name" value="PROTEIN_KINASE_DOM"/>
    <property type="match status" value="1"/>
</dbReference>
<dbReference type="Pfam" id="PF00069">
    <property type="entry name" value="Pkinase"/>
    <property type="match status" value="1"/>
</dbReference>
<evidence type="ECO:0000256" key="5">
    <source>
        <dbReference type="ARBA" id="ARBA00038035"/>
    </source>
</evidence>
<evidence type="ECO:0000256" key="1">
    <source>
        <dbReference type="ARBA" id="ARBA00022679"/>
    </source>
</evidence>
<gene>
    <name evidence="10" type="primary">iksA_0</name>
    <name evidence="10" type="ORF">A0H81_02323</name>
</gene>
<feature type="transmembrane region" description="Helical" evidence="8">
    <location>
        <begin position="308"/>
        <end position="326"/>
    </location>
</feature>
<evidence type="ECO:0000256" key="6">
    <source>
        <dbReference type="ARBA" id="ARBA00038999"/>
    </source>
</evidence>
<feature type="compositionally biased region" description="Polar residues" evidence="7">
    <location>
        <begin position="161"/>
        <end position="172"/>
    </location>
</feature>
<dbReference type="OrthoDB" id="1405469at2759"/>
<dbReference type="InterPro" id="IPR000719">
    <property type="entry name" value="Prot_kinase_dom"/>
</dbReference>
<comment type="caution">
    <text evidence="10">The sequence shown here is derived from an EMBL/GenBank/DDBJ whole genome shotgun (WGS) entry which is preliminary data.</text>
</comment>
<evidence type="ECO:0000313" key="11">
    <source>
        <dbReference type="Proteomes" id="UP000092993"/>
    </source>
</evidence>
<dbReference type="EC" id="2.7.12.2" evidence="6"/>
<organism evidence="10 11">
    <name type="scientific">Grifola frondosa</name>
    <name type="common">Maitake</name>
    <name type="synonym">Polyporus frondosus</name>
    <dbReference type="NCBI Taxonomy" id="5627"/>
    <lineage>
        <taxon>Eukaryota</taxon>
        <taxon>Fungi</taxon>
        <taxon>Dikarya</taxon>
        <taxon>Basidiomycota</taxon>
        <taxon>Agaricomycotina</taxon>
        <taxon>Agaricomycetes</taxon>
        <taxon>Polyporales</taxon>
        <taxon>Grifolaceae</taxon>
        <taxon>Grifola</taxon>
    </lineage>
</organism>
<evidence type="ECO:0000313" key="10">
    <source>
        <dbReference type="EMBL" id="OBZ78060.1"/>
    </source>
</evidence>
<evidence type="ECO:0000256" key="4">
    <source>
        <dbReference type="ARBA" id="ARBA00022840"/>
    </source>
</evidence>
<accession>A0A1C7MMF8</accession>
<evidence type="ECO:0000256" key="8">
    <source>
        <dbReference type="SAM" id="Phobius"/>
    </source>
</evidence>
<dbReference type="STRING" id="5627.A0A1C7MMF8"/>
<feature type="domain" description="Protein kinase" evidence="9">
    <location>
        <begin position="1"/>
        <end position="154"/>
    </location>
</feature>